<dbReference type="EMBL" id="CAJOBH010006402">
    <property type="protein sequence ID" value="CAF4055173.1"/>
    <property type="molecule type" value="Genomic_DNA"/>
</dbReference>
<dbReference type="EMBL" id="CAJNRF010000717">
    <property type="protein sequence ID" value="CAF1977667.1"/>
    <property type="molecule type" value="Genomic_DNA"/>
</dbReference>
<proteinExistence type="inferred from homology"/>
<dbReference type="Proteomes" id="UP000681720">
    <property type="component" value="Unassembled WGS sequence"/>
</dbReference>
<dbReference type="EMBL" id="CAJNOW010006396">
    <property type="protein sequence ID" value="CAF1482995.1"/>
    <property type="molecule type" value="Genomic_DNA"/>
</dbReference>
<evidence type="ECO:0000313" key="10">
    <source>
        <dbReference type="EMBL" id="CAF2108084.1"/>
    </source>
</evidence>
<dbReference type="FunFam" id="3.40.50.300:FF:000412">
    <property type="entry name" value="ADP-ribosylation factor 1"/>
    <property type="match status" value="1"/>
</dbReference>
<dbReference type="Proteomes" id="UP000663855">
    <property type="component" value="Unassembled WGS sequence"/>
</dbReference>
<keyword evidence="5" id="KW-0479">Metal-binding</keyword>
<evidence type="ECO:0000313" key="14">
    <source>
        <dbReference type="EMBL" id="CAF4021195.1"/>
    </source>
</evidence>
<feature type="binding site" evidence="5">
    <location>
        <position position="31"/>
    </location>
    <ligand>
        <name>Mg(2+)</name>
        <dbReference type="ChEBI" id="CHEBI:18420"/>
    </ligand>
</feature>
<sequence>MASRILKMLSKLFSAPEYRILIMGLDASGKTTILYKLKLNETVQTIPTIGFNVEVVLFNKVSLTIWDVGGRDKIRPLMRHYFQNTQALIYVIDSNDKDRLPQTTEELWRVLDADDLINIPLLIYLNKTDLPNAMKSEYIIQEMRLNNIKYRQWLLQPCCACAGDGLYEGLSWLVRLLKSPPTSDARYTPIESKSIISTAENNQDGDKLSEWLSHIDEDTNEEFIEKFQNNLLSSETFDHRTLLRTIWVYLTIYGRQKTVKVLFDHLKMYMKDMNVTLIYFWLQIVHYACEATKNPTNNFTGFLLMNPQVLNETEVPLSYYKKGTLFSTQAKTGMVLPDIKPLPSIVPGSFAPYKNVINKISDLTLDLANNELDDDEFLKSFESYTLKSWSHKSHLRMVWLYLTRDGRRTGVNKIFDGLKNFIENSAIVKATTFHFTMTYFWVQMIDLAIAQSPKQIYFEEFLRLNSHLLHEDLFLEYYKNETMLNNPNARKEMVLPDIKPLPSLIAASNKK</sequence>
<feature type="binding site" evidence="4">
    <location>
        <position position="70"/>
    </location>
    <ligand>
        <name>GTP</name>
        <dbReference type="ChEBI" id="CHEBI:37565"/>
    </ligand>
</feature>
<dbReference type="Proteomes" id="UP000663887">
    <property type="component" value="Unassembled WGS sequence"/>
</dbReference>
<evidence type="ECO:0000256" key="4">
    <source>
        <dbReference type="PIRSR" id="PIRSR606689-1"/>
    </source>
</evidence>
<dbReference type="EMBL" id="CAJOBG010000074">
    <property type="protein sequence ID" value="CAF3751733.1"/>
    <property type="molecule type" value="Genomic_DNA"/>
</dbReference>
<dbReference type="PANTHER" id="PTHR11711">
    <property type="entry name" value="ADP RIBOSYLATION FACTOR-RELATED"/>
    <property type="match status" value="1"/>
</dbReference>
<dbReference type="InterPro" id="IPR005225">
    <property type="entry name" value="Small_GTP-bd"/>
</dbReference>
<dbReference type="GO" id="GO:0005525">
    <property type="term" value="F:GTP binding"/>
    <property type="evidence" value="ECO:0007669"/>
    <property type="project" value="UniProtKB-KW"/>
</dbReference>
<feature type="binding site" evidence="4">
    <location>
        <begin position="24"/>
        <end position="31"/>
    </location>
    <ligand>
        <name>GTP</name>
        <dbReference type="ChEBI" id="CHEBI:37565"/>
    </ligand>
</feature>
<dbReference type="EMBL" id="CAJNRE010010315">
    <property type="protein sequence ID" value="CAF2089697.1"/>
    <property type="molecule type" value="Genomic_DNA"/>
</dbReference>
<dbReference type="Proteomes" id="UP000681967">
    <property type="component" value="Unassembled WGS sequence"/>
</dbReference>
<keyword evidence="3 4" id="KW-0342">GTP-binding</keyword>
<evidence type="ECO:0000313" key="15">
    <source>
        <dbReference type="EMBL" id="CAF4055173.1"/>
    </source>
</evidence>
<dbReference type="AlphaFoldDB" id="A0A816U167"/>
<dbReference type="EMBL" id="CAJOBJ010005107">
    <property type="protein sequence ID" value="CAF4021195.1"/>
    <property type="molecule type" value="Genomic_DNA"/>
</dbReference>
<evidence type="ECO:0000256" key="3">
    <source>
        <dbReference type="ARBA" id="ARBA00023134"/>
    </source>
</evidence>
<accession>A0A816U167</accession>
<dbReference type="Proteomes" id="UP000663824">
    <property type="component" value="Unassembled WGS sequence"/>
</dbReference>
<dbReference type="SUPFAM" id="SSF52540">
    <property type="entry name" value="P-loop containing nucleoside triphosphate hydrolases"/>
    <property type="match status" value="1"/>
</dbReference>
<protein>
    <recommendedName>
        <fullName evidence="18">ADP-ribosylation factor</fullName>
    </recommendedName>
</protein>
<evidence type="ECO:0000313" key="16">
    <source>
        <dbReference type="Proteomes" id="UP000663866"/>
    </source>
</evidence>
<dbReference type="SMART" id="SM00178">
    <property type="entry name" value="SAR"/>
    <property type="match status" value="1"/>
</dbReference>
<dbReference type="Proteomes" id="UP000676336">
    <property type="component" value="Unassembled WGS sequence"/>
</dbReference>
<evidence type="ECO:0000256" key="5">
    <source>
        <dbReference type="PIRSR" id="PIRSR606689-2"/>
    </source>
</evidence>
<dbReference type="CDD" id="cd00878">
    <property type="entry name" value="Arf_Arl"/>
    <property type="match status" value="1"/>
</dbReference>
<dbReference type="EMBL" id="CAJNOV010001747">
    <property type="protein sequence ID" value="CAF1077181.1"/>
    <property type="molecule type" value="Genomic_DNA"/>
</dbReference>
<evidence type="ECO:0000313" key="8">
    <source>
        <dbReference type="EMBL" id="CAF1977667.1"/>
    </source>
</evidence>
<evidence type="ECO:0000313" key="6">
    <source>
        <dbReference type="EMBL" id="CAF1077181.1"/>
    </source>
</evidence>
<keyword evidence="5" id="KW-0460">Magnesium</keyword>
<dbReference type="Proteomes" id="UP000663842">
    <property type="component" value="Unassembled WGS sequence"/>
</dbReference>
<reference evidence="10" key="1">
    <citation type="submission" date="2021-02" db="EMBL/GenBank/DDBJ databases">
        <authorList>
            <person name="Nowell W R."/>
        </authorList>
    </citation>
    <scope>NUCLEOTIDE SEQUENCE</scope>
</reference>
<evidence type="ECO:0000313" key="13">
    <source>
        <dbReference type="EMBL" id="CAF4016894.1"/>
    </source>
</evidence>
<evidence type="ECO:0000313" key="7">
    <source>
        <dbReference type="EMBL" id="CAF1482995.1"/>
    </source>
</evidence>
<dbReference type="GO" id="GO:0003924">
    <property type="term" value="F:GTPase activity"/>
    <property type="evidence" value="ECO:0007669"/>
    <property type="project" value="InterPro"/>
</dbReference>
<gene>
    <name evidence="15" type="ORF">BYL167_LOCUS16645</name>
    <name evidence="6" type="ORF">CJN711_LOCUS6018</name>
    <name evidence="14" type="ORF">GIL414_LOCUS12878</name>
    <name evidence="7" type="ORF">KQP761_LOCUS13672</name>
    <name evidence="9" type="ORF">MBJ925_LOCUS20121</name>
    <name evidence="11" type="ORF">OVN521_LOCUS1172</name>
    <name evidence="13" type="ORF">SMN809_LOCUS12792</name>
    <name evidence="12" type="ORF">UXM345_LOCUS9358</name>
    <name evidence="8" type="ORF">WKI299_LOCUS3623</name>
    <name evidence="10" type="ORF">XDN619_LOCUS20171</name>
</gene>
<dbReference type="EMBL" id="CAJOBI010004921">
    <property type="protein sequence ID" value="CAF4016894.1"/>
    <property type="molecule type" value="Genomic_DNA"/>
</dbReference>
<dbReference type="Proteomes" id="UP000663834">
    <property type="component" value="Unassembled WGS sequence"/>
</dbReference>
<keyword evidence="16" id="KW-1185">Reference proteome</keyword>
<evidence type="ECO:0000313" key="11">
    <source>
        <dbReference type="EMBL" id="CAF3751733.1"/>
    </source>
</evidence>
<comment type="caution">
    <text evidence="10">The sequence shown here is derived from an EMBL/GenBank/DDBJ whole genome shotgun (WGS) entry which is preliminary data.</text>
</comment>
<evidence type="ECO:0000313" key="17">
    <source>
        <dbReference type="Proteomes" id="UP000663887"/>
    </source>
</evidence>
<evidence type="ECO:0000256" key="2">
    <source>
        <dbReference type="ARBA" id="ARBA00022741"/>
    </source>
</evidence>
<evidence type="ECO:0000313" key="9">
    <source>
        <dbReference type="EMBL" id="CAF2089697.1"/>
    </source>
</evidence>
<dbReference type="GO" id="GO:0046872">
    <property type="term" value="F:metal ion binding"/>
    <property type="evidence" value="ECO:0007669"/>
    <property type="project" value="UniProtKB-KW"/>
</dbReference>
<dbReference type="Gene3D" id="3.40.50.300">
    <property type="entry name" value="P-loop containing nucleotide triphosphate hydrolases"/>
    <property type="match status" value="1"/>
</dbReference>
<dbReference type="EMBL" id="CAJNRG010008893">
    <property type="protein sequence ID" value="CAF2108084.1"/>
    <property type="molecule type" value="Genomic_DNA"/>
</dbReference>
<dbReference type="InterPro" id="IPR006689">
    <property type="entry name" value="Small_GTPase_ARF/SAR"/>
</dbReference>
<dbReference type="SMART" id="SM00177">
    <property type="entry name" value="ARF"/>
    <property type="match status" value="1"/>
</dbReference>
<dbReference type="InterPro" id="IPR027417">
    <property type="entry name" value="P-loop_NTPase"/>
</dbReference>
<dbReference type="EMBL" id="CAJOBF010000851">
    <property type="protein sequence ID" value="CAF3878841.1"/>
    <property type="molecule type" value="Genomic_DNA"/>
</dbReference>
<dbReference type="NCBIfam" id="TIGR00231">
    <property type="entry name" value="small_GTP"/>
    <property type="match status" value="1"/>
</dbReference>
<dbReference type="Proteomes" id="UP000663856">
    <property type="component" value="Unassembled WGS sequence"/>
</dbReference>
<feature type="binding site" evidence="4">
    <location>
        <begin position="126"/>
        <end position="129"/>
    </location>
    <ligand>
        <name>GTP</name>
        <dbReference type="ChEBI" id="CHEBI:37565"/>
    </ligand>
</feature>
<evidence type="ECO:0000256" key="1">
    <source>
        <dbReference type="ARBA" id="ARBA00010290"/>
    </source>
</evidence>
<dbReference type="OrthoDB" id="427186at2759"/>
<keyword evidence="2 4" id="KW-0547">Nucleotide-binding</keyword>
<evidence type="ECO:0000313" key="12">
    <source>
        <dbReference type="EMBL" id="CAF3878841.1"/>
    </source>
</evidence>
<dbReference type="PRINTS" id="PR00328">
    <property type="entry name" value="SAR1GTPBP"/>
</dbReference>
<dbReference type="InterPro" id="IPR024156">
    <property type="entry name" value="Small_GTPase_ARF"/>
</dbReference>
<feature type="binding site" evidence="5">
    <location>
        <position position="48"/>
    </location>
    <ligand>
        <name>Mg(2+)</name>
        <dbReference type="ChEBI" id="CHEBI:18420"/>
    </ligand>
</feature>
<evidence type="ECO:0008006" key="18">
    <source>
        <dbReference type="Google" id="ProtNLM"/>
    </source>
</evidence>
<name>A0A816U167_9BILA</name>
<dbReference type="Pfam" id="PF00025">
    <property type="entry name" value="Arf"/>
    <property type="match status" value="1"/>
</dbReference>
<dbReference type="PROSITE" id="PS51417">
    <property type="entry name" value="ARF"/>
    <property type="match status" value="1"/>
</dbReference>
<dbReference type="Proteomes" id="UP000663866">
    <property type="component" value="Unassembled WGS sequence"/>
</dbReference>
<organism evidence="10 17">
    <name type="scientific">Rotaria magnacalcarata</name>
    <dbReference type="NCBI Taxonomy" id="392030"/>
    <lineage>
        <taxon>Eukaryota</taxon>
        <taxon>Metazoa</taxon>
        <taxon>Spiralia</taxon>
        <taxon>Gnathifera</taxon>
        <taxon>Rotifera</taxon>
        <taxon>Eurotatoria</taxon>
        <taxon>Bdelloidea</taxon>
        <taxon>Philodinida</taxon>
        <taxon>Philodinidae</taxon>
        <taxon>Rotaria</taxon>
    </lineage>
</organism>
<dbReference type="GO" id="GO:0030010">
    <property type="term" value="P:establishment of cell polarity"/>
    <property type="evidence" value="ECO:0007669"/>
    <property type="project" value="UniProtKB-ARBA"/>
</dbReference>
<comment type="similarity">
    <text evidence="1">Belongs to the small GTPase superfamily. Arf family.</text>
</comment>